<organism evidence="1 2">
    <name type="scientific">Phytophthora aleatoria</name>
    <dbReference type="NCBI Taxonomy" id="2496075"/>
    <lineage>
        <taxon>Eukaryota</taxon>
        <taxon>Sar</taxon>
        <taxon>Stramenopiles</taxon>
        <taxon>Oomycota</taxon>
        <taxon>Peronosporomycetes</taxon>
        <taxon>Peronosporales</taxon>
        <taxon>Peronosporaceae</taxon>
        <taxon>Phytophthora</taxon>
    </lineage>
</organism>
<accession>A0A8J5IM96</accession>
<evidence type="ECO:0000313" key="1">
    <source>
        <dbReference type="EMBL" id="KAG6952303.1"/>
    </source>
</evidence>
<proteinExistence type="predicted"/>
<evidence type="ECO:0000313" key="2">
    <source>
        <dbReference type="Proteomes" id="UP000709295"/>
    </source>
</evidence>
<dbReference type="Proteomes" id="UP000709295">
    <property type="component" value="Unassembled WGS sequence"/>
</dbReference>
<name>A0A8J5IM96_9STRA</name>
<protein>
    <submittedName>
        <fullName evidence="1">Uncharacterized protein</fullName>
    </submittedName>
</protein>
<reference evidence="1" key="1">
    <citation type="submission" date="2021-01" db="EMBL/GenBank/DDBJ databases">
        <title>Phytophthora aleatoria, a newly-described species from Pinus radiata is distinct from Phytophthora cactorum isolates based on comparative genomics.</title>
        <authorList>
            <person name="Mcdougal R."/>
            <person name="Panda P."/>
            <person name="Williams N."/>
            <person name="Studholme D.J."/>
        </authorList>
    </citation>
    <scope>NUCLEOTIDE SEQUENCE</scope>
    <source>
        <strain evidence="1">NZFS 4037</strain>
    </source>
</reference>
<dbReference type="AlphaFoldDB" id="A0A8J5IM96"/>
<keyword evidence="2" id="KW-1185">Reference proteome</keyword>
<dbReference type="EMBL" id="JAENGY010001122">
    <property type="protein sequence ID" value="KAG6952303.1"/>
    <property type="molecule type" value="Genomic_DNA"/>
</dbReference>
<sequence>MEFDETVGIVTLHRHGWDSFNMANKVELAQWIECHCSKCSYYRSPTWRAKQADDMTCSSLAPKRFYRRGHGKIYVAYRIYNKPWKH</sequence>
<comment type="caution">
    <text evidence="1">The sequence shown here is derived from an EMBL/GenBank/DDBJ whole genome shotgun (WGS) entry which is preliminary data.</text>
</comment>
<gene>
    <name evidence="1" type="ORF">JG688_00013340</name>
</gene>